<evidence type="ECO:0000256" key="1">
    <source>
        <dbReference type="HAMAP-Rule" id="MF_00612"/>
    </source>
</evidence>
<dbReference type="AlphaFoldDB" id="A0A8T4H971"/>
<evidence type="ECO:0000313" key="3">
    <source>
        <dbReference type="EMBL" id="MBP3942943.1"/>
    </source>
</evidence>
<dbReference type="Gene3D" id="3.10.450.50">
    <property type="match status" value="1"/>
</dbReference>
<feature type="domain" description="YchJ-like middle NTF2-like" evidence="2">
    <location>
        <begin position="29"/>
        <end position="122"/>
    </location>
</feature>
<accession>A0A8T4H971</accession>
<keyword evidence="4" id="KW-1185">Reference proteome</keyword>
<dbReference type="RefSeq" id="WP_353546429.1">
    <property type="nucleotide sequence ID" value="NZ_JAGKSB010000004.1"/>
</dbReference>
<dbReference type="InterPro" id="IPR048469">
    <property type="entry name" value="YchJ-like_M"/>
</dbReference>
<dbReference type="Proteomes" id="UP000679691">
    <property type="component" value="Unassembled WGS sequence"/>
</dbReference>
<evidence type="ECO:0000313" key="4">
    <source>
        <dbReference type="Proteomes" id="UP000679691"/>
    </source>
</evidence>
<dbReference type="EMBL" id="JAGKSB010000004">
    <property type="protein sequence ID" value="MBP3942943.1"/>
    <property type="molecule type" value="Genomic_DNA"/>
</dbReference>
<dbReference type="PANTHER" id="PTHR33747">
    <property type="entry name" value="UPF0225 PROTEIN SCO1677"/>
    <property type="match status" value="1"/>
</dbReference>
<comment type="caution">
    <text evidence="3">The sequence shown here is derived from an EMBL/GenBank/DDBJ whole genome shotgun (WGS) entry which is preliminary data.</text>
</comment>
<organism evidence="3 4">
    <name type="scientific">Rhinopithecimicrobium faecis</name>
    <dbReference type="NCBI Taxonomy" id="2820698"/>
    <lineage>
        <taxon>Bacteria</taxon>
        <taxon>Pseudomonadati</taxon>
        <taxon>Bacteroidota</taxon>
        <taxon>Sphingobacteriia</taxon>
        <taxon>Sphingobacteriales</taxon>
        <taxon>Sphingobacteriaceae</taxon>
        <taxon>Rhinopithecimicrobium</taxon>
    </lineage>
</organism>
<dbReference type="InterPro" id="IPR032710">
    <property type="entry name" value="NTF2-like_dom_sf"/>
</dbReference>
<gene>
    <name evidence="3" type="ORF">J5U18_05080</name>
</gene>
<dbReference type="Pfam" id="PF17775">
    <property type="entry name" value="YchJ_M-like"/>
    <property type="match status" value="1"/>
</dbReference>
<proteinExistence type="inferred from homology"/>
<sequence>MKQSCPCGLAESYENCCLRIHSDLKVATTAEKLMRARYTAFVVQNIDFLVHTYHPSTRGEQEPEAIAQWAAENKWVGLEIIHATANTVEFKAHFLDASMQAHTHHERSTFKEFEGCWYFVDGLLVS</sequence>
<comment type="similarity">
    <text evidence="1">Belongs to the UPF0225 family.</text>
</comment>
<dbReference type="PANTHER" id="PTHR33747:SF1">
    <property type="entry name" value="ADENYLATE CYCLASE-ASSOCIATED CAP C-TERMINAL DOMAIN-CONTAINING PROTEIN"/>
    <property type="match status" value="1"/>
</dbReference>
<evidence type="ECO:0000259" key="2">
    <source>
        <dbReference type="Pfam" id="PF17775"/>
    </source>
</evidence>
<reference evidence="3" key="1">
    <citation type="submission" date="2021-03" db="EMBL/GenBank/DDBJ databases">
        <authorList>
            <person name="Lu T."/>
            <person name="Wang Q."/>
            <person name="Han X."/>
        </authorList>
    </citation>
    <scope>NUCLEOTIDE SEQUENCE</scope>
    <source>
        <strain evidence="3">WQ 2009</strain>
    </source>
</reference>
<dbReference type="HAMAP" id="MF_00612">
    <property type="entry name" value="UPF0225"/>
    <property type="match status" value="1"/>
</dbReference>
<dbReference type="InterPro" id="IPR023006">
    <property type="entry name" value="YchJ-like"/>
</dbReference>
<protein>
    <recommendedName>
        <fullName evidence="1">UPF0225 protein J5U18_05080</fullName>
    </recommendedName>
</protein>
<dbReference type="SUPFAM" id="SSF54427">
    <property type="entry name" value="NTF2-like"/>
    <property type="match status" value="1"/>
</dbReference>
<name>A0A8T4H971_9SPHI</name>